<dbReference type="InterPro" id="IPR009030">
    <property type="entry name" value="Growth_fac_rcpt_cys_sf"/>
</dbReference>
<accession>A0ABY7G152</accession>
<name>A0ABY7G152_MYAAR</name>
<reference evidence="1" key="1">
    <citation type="submission" date="2022-11" db="EMBL/GenBank/DDBJ databases">
        <title>Centuries of genome instability and evolution in soft-shell clam transmissible cancer (bioRxiv).</title>
        <authorList>
            <person name="Hart S.F.M."/>
            <person name="Yonemitsu M.A."/>
            <person name="Giersch R.M."/>
            <person name="Beal B.F."/>
            <person name="Arriagada G."/>
            <person name="Davis B.W."/>
            <person name="Ostrander E.A."/>
            <person name="Goff S.P."/>
            <person name="Metzger M.J."/>
        </authorList>
    </citation>
    <scope>NUCLEOTIDE SEQUENCE</scope>
    <source>
        <strain evidence="1">MELC-2E11</strain>
        <tissue evidence="1">Siphon/mantle</tissue>
    </source>
</reference>
<gene>
    <name evidence="1" type="ORF">MAR_013892</name>
</gene>
<dbReference type="SMART" id="SM01411">
    <property type="entry name" value="Ephrin_rec_like"/>
    <property type="match status" value="3"/>
</dbReference>
<feature type="non-terminal residue" evidence="1">
    <location>
        <position position="1"/>
    </location>
</feature>
<dbReference type="PANTHER" id="PTHR46104:SF1">
    <property type="entry name" value="GENE 9195-RELATED"/>
    <property type="match status" value="1"/>
</dbReference>
<evidence type="ECO:0000313" key="2">
    <source>
        <dbReference type="Proteomes" id="UP001164746"/>
    </source>
</evidence>
<proteinExistence type="predicted"/>
<protein>
    <submittedName>
        <fullName evidence="1">Uncharacterized protein</fullName>
    </submittedName>
</protein>
<organism evidence="1 2">
    <name type="scientific">Mya arenaria</name>
    <name type="common">Soft-shell clam</name>
    <dbReference type="NCBI Taxonomy" id="6604"/>
    <lineage>
        <taxon>Eukaryota</taxon>
        <taxon>Metazoa</taxon>
        <taxon>Spiralia</taxon>
        <taxon>Lophotrochozoa</taxon>
        <taxon>Mollusca</taxon>
        <taxon>Bivalvia</taxon>
        <taxon>Autobranchia</taxon>
        <taxon>Heteroconchia</taxon>
        <taxon>Euheterodonta</taxon>
        <taxon>Imparidentia</taxon>
        <taxon>Neoheterodontei</taxon>
        <taxon>Myida</taxon>
        <taxon>Myoidea</taxon>
        <taxon>Myidae</taxon>
        <taxon>Mya</taxon>
    </lineage>
</organism>
<dbReference type="SUPFAM" id="SSF57184">
    <property type="entry name" value="Growth factor receptor domain"/>
    <property type="match status" value="1"/>
</dbReference>
<dbReference type="Proteomes" id="UP001164746">
    <property type="component" value="Chromosome 15"/>
</dbReference>
<dbReference type="EMBL" id="CP111026">
    <property type="protein sequence ID" value="WAR28188.1"/>
    <property type="molecule type" value="Genomic_DNA"/>
</dbReference>
<keyword evidence="2" id="KW-1185">Reference proteome</keyword>
<dbReference type="Gene3D" id="2.10.50.10">
    <property type="entry name" value="Tumor Necrosis Factor Receptor, subunit A, domain 2"/>
    <property type="match status" value="1"/>
</dbReference>
<dbReference type="PANTHER" id="PTHR46104">
    <property type="entry name" value="GENE 9195-RELATED-RELATED"/>
    <property type="match status" value="1"/>
</dbReference>
<evidence type="ECO:0000313" key="1">
    <source>
        <dbReference type="EMBL" id="WAR28188.1"/>
    </source>
</evidence>
<sequence>AQTSIGGICQLGKYCPEGAISPLPCPQGSYNITVHRDYNSCLSQYLVLSTTGVQTGIGGICQQGHYCPEGTVNPLPCPQGNYNNMTGQGDCNPCPAGYYCTEGDSLWGYSLCLEGFYCPEGTGRNRSWCPEGTFSIVLGLDDISNCQQFLGGKHCNVTNLIAPVADCEAGYFCTLGVNTSQHDGILNTGTASVHRVHVVPQVL</sequence>